<protein>
    <submittedName>
        <fullName evidence="9">Laccase-1-like</fullName>
    </submittedName>
</protein>
<organism evidence="9 10">
    <name type="scientific">Paramuricea clavata</name>
    <name type="common">Red gorgonian</name>
    <name type="synonym">Violescent sea-whip</name>
    <dbReference type="NCBI Taxonomy" id="317549"/>
    <lineage>
        <taxon>Eukaryota</taxon>
        <taxon>Metazoa</taxon>
        <taxon>Cnidaria</taxon>
        <taxon>Anthozoa</taxon>
        <taxon>Octocorallia</taxon>
        <taxon>Malacalcyonacea</taxon>
        <taxon>Plexauridae</taxon>
        <taxon>Paramuricea</taxon>
    </lineage>
</organism>
<dbReference type="AlphaFoldDB" id="A0A6S7H9N6"/>
<evidence type="ECO:0000313" key="10">
    <source>
        <dbReference type="Proteomes" id="UP001152795"/>
    </source>
</evidence>
<evidence type="ECO:0000256" key="1">
    <source>
        <dbReference type="ARBA" id="ARBA00010609"/>
    </source>
</evidence>
<gene>
    <name evidence="9" type="ORF">PACLA_8A020468</name>
</gene>
<reference evidence="9" key="1">
    <citation type="submission" date="2020-04" db="EMBL/GenBank/DDBJ databases">
        <authorList>
            <person name="Alioto T."/>
            <person name="Alioto T."/>
            <person name="Gomez Garrido J."/>
        </authorList>
    </citation>
    <scope>NUCLEOTIDE SEQUENCE</scope>
    <source>
        <strain evidence="9">A484AB</strain>
    </source>
</reference>
<evidence type="ECO:0000259" key="6">
    <source>
        <dbReference type="Pfam" id="PF00394"/>
    </source>
</evidence>
<dbReference type="Pfam" id="PF00394">
    <property type="entry name" value="Cu-oxidase"/>
    <property type="match status" value="1"/>
</dbReference>
<dbReference type="GO" id="GO:0005507">
    <property type="term" value="F:copper ion binding"/>
    <property type="evidence" value="ECO:0007669"/>
    <property type="project" value="InterPro"/>
</dbReference>
<dbReference type="SUPFAM" id="SSF49503">
    <property type="entry name" value="Cupredoxins"/>
    <property type="match status" value="3"/>
</dbReference>
<evidence type="ECO:0000256" key="4">
    <source>
        <dbReference type="ARBA" id="ARBA00023008"/>
    </source>
</evidence>
<evidence type="ECO:0000313" key="9">
    <source>
        <dbReference type="EMBL" id="CAB4001584.1"/>
    </source>
</evidence>
<dbReference type="InterPro" id="IPR033138">
    <property type="entry name" value="Cu_oxidase_CS"/>
</dbReference>
<dbReference type="CDD" id="cd13858">
    <property type="entry name" value="CuRO_1_tcLCC2_insect_like"/>
    <property type="match status" value="1"/>
</dbReference>
<accession>A0A6S7H9N6</accession>
<evidence type="ECO:0000256" key="5">
    <source>
        <dbReference type="SAM" id="MobiDB-lite"/>
    </source>
</evidence>
<dbReference type="InterPro" id="IPR011707">
    <property type="entry name" value="Cu-oxidase-like_N"/>
</dbReference>
<dbReference type="PROSITE" id="PS00079">
    <property type="entry name" value="MULTICOPPER_OXIDASE1"/>
    <property type="match status" value="1"/>
</dbReference>
<dbReference type="PANTHER" id="PTHR11709:SF394">
    <property type="entry name" value="FI03373P-RELATED"/>
    <property type="match status" value="1"/>
</dbReference>
<keyword evidence="10" id="KW-1185">Reference proteome</keyword>
<evidence type="ECO:0000259" key="7">
    <source>
        <dbReference type="Pfam" id="PF07731"/>
    </source>
</evidence>
<name>A0A6S7H9N6_PARCT</name>
<dbReference type="InterPro" id="IPR001117">
    <property type="entry name" value="Cu-oxidase_2nd"/>
</dbReference>
<dbReference type="GO" id="GO:0006826">
    <property type="term" value="P:iron ion transport"/>
    <property type="evidence" value="ECO:0007669"/>
    <property type="project" value="TreeGrafter"/>
</dbReference>
<comment type="caution">
    <text evidence="9">The sequence shown here is derived from an EMBL/GenBank/DDBJ whole genome shotgun (WGS) entry which is preliminary data.</text>
</comment>
<dbReference type="Pfam" id="PF07731">
    <property type="entry name" value="Cu-oxidase_2"/>
    <property type="match status" value="1"/>
</dbReference>
<keyword evidence="3" id="KW-0560">Oxidoreductase</keyword>
<feature type="domain" description="Plastocyanin-like" evidence="8">
    <location>
        <begin position="126"/>
        <end position="230"/>
    </location>
</feature>
<feature type="compositionally biased region" description="Basic residues" evidence="5">
    <location>
        <begin position="41"/>
        <end position="55"/>
    </location>
</feature>
<evidence type="ECO:0000256" key="3">
    <source>
        <dbReference type="ARBA" id="ARBA00023002"/>
    </source>
</evidence>
<dbReference type="GO" id="GO:0005886">
    <property type="term" value="C:plasma membrane"/>
    <property type="evidence" value="ECO:0007669"/>
    <property type="project" value="TreeGrafter"/>
</dbReference>
<feature type="domain" description="Plastocyanin-like" evidence="7">
    <location>
        <begin position="568"/>
        <end position="676"/>
    </location>
</feature>
<feature type="domain" description="Plastocyanin-like" evidence="6">
    <location>
        <begin position="255"/>
        <end position="372"/>
    </location>
</feature>
<keyword evidence="2" id="KW-0479">Metal-binding</keyword>
<dbReference type="InterPro" id="IPR045087">
    <property type="entry name" value="Cu-oxidase_fam"/>
</dbReference>
<comment type="similarity">
    <text evidence="1">Belongs to the multicopper oxidase family.</text>
</comment>
<feature type="compositionally biased region" description="Basic and acidic residues" evidence="5">
    <location>
        <begin position="752"/>
        <end position="761"/>
    </location>
</feature>
<dbReference type="GO" id="GO:0016491">
    <property type="term" value="F:oxidoreductase activity"/>
    <property type="evidence" value="ECO:0007669"/>
    <property type="project" value="UniProtKB-KW"/>
</dbReference>
<proteinExistence type="inferred from homology"/>
<dbReference type="Gene3D" id="2.60.40.420">
    <property type="entry name" value="Cupredoxins - blue copper proteins"/>
    <property type="match status" value="3"/>
</dbReference>
<feature type="region of interest" description="Disordered" evidence="5">
    <location>
        <begin position="39"/>
        <end position="73"/>
    </location>
</feature>
<dbReference type="OrthoDB" id="2121828at2759"/>
<dbReference type="PANTHER" id="PTHR11709">
    <property type="entry name" value="MULTI-COPPER OXIDASE"/>
    <property type="match status" value="1"/>
</dbReference>
<feature type="region of interest" description="Disordered" evidence="5">
    <location>
        <begin position="728"/>
        <end position="784"/>
    </location>
</feature>
<dbReference type="Proteomes" id="UP001152795">
    <property type="component" value="Unassembled WGS sequence"/>
</dbReference>
<dbReference type="InterPro" id="IPR002355">
    <property type="entry name" value="Cu_oxidase_Cu_BS"/>
</dbReference>
<keyword evidence="4" id="KW-0186">Copper</keyword>
<dbReference type="InterPro" id="IPR011706">
    <property type="entry name" value="Cu-oxidase_C"/>
</dbReference>
<dbReference type="PROSITE" id="PS00080">
    <property type="entry name" value="MULTICOPPER_OXIDASE2"/>
    <property type="match status" value="1"/>
</dbReference>
<dbReference type="EMBL" id="CACRXK020004127">
    <property type="protein sequence ID" value="CAB4001584.1"/>
    <property type="molecule type" value="Genomic_DNA"/>
</dbReference>
<dbReference type="Pfam" id="PF07732">
    <property type="entry name" value="Cu-oxidase_3"/>
    <property type="match status" value="1"/>
</dbReference>
<evidence type="ECO:0000259" key="8">
    <source>
        <dbReference type="Pfam" id="PF07732"/>
    </source>
</evidence>
<dbReference type="InterPro" id="IPR008972">
    <property type="entry name" value="Cupredoxin"/>
</dbReference>
<sequence>MADMIVTGEEEITVSLVSNAFLSPPGYFHVPGSRGYDGRRRYGSRRGYGGRRGHGRWSTAPTLTPAPTTAPTPAEPTSCFDNVHYVLCSPQTDYHPSVCDCEDKEECYIQMTITRNAGVISRGDTGSKYSVNGGRIGPTIIINQEQILVVDVINNLDNENTSIHWHGMHQHNVPWMDGVGMITQWPIPPNGGKFRYILRAHPSGTNWYHSHVGIQRDEGIFGALIVKEEQRVVSLLSSRMGNNSIQDNRYHMIAITEHMKQQVQNPQCSPDGTSTATDLKIYSFQVNGIKLNQTIDKDGGSPQEPSFVVSPGEYHRFRVVGAMEETVLRVSIDDHKLFVVATDGYLTEPFEADIVHLHAGERYDFILKARDDVPLGTVFPIRIESVDVYCKYHGQPARVGFAYLKYSTSGTVTTGRVPQDSKRCIKDCIALNCPFAAYPVAHKNISNAPSYKCNDVYDALSLLDPTPDNELSEDTMPASTKFFNHAINFTNNVFTAMVNNIRFASPNTPFPVSGQNPVQDECPYQTTTDCKKCPHTVSVLKEHLSKPIEFVLSSLPRDNIPQQQLITKLGTHPIHLHGRSFWVKEIGYPEYSDEGIIQNVNADVDVPACGFGKWRNGRPSSIKPVNNTSIRKDTIIVPAGGYVVIEFVAHNPGSWLMHCHIDHHLQVGMGIVIKELPECANPPPPQFMKPAKDVCIGVDDFLERESTHVCAANNAIAADEELPSELEKDEFEDFNSSNHDDNDESAYRQLKKSLDYEEQQQHPRANLRGFQNGNGESREWFKKK</sequence>
<evidence type="ECO:0000256" key="2">
    <source>
        <dbReference type="ARBA" id="ARBA00022723"/>
    </source>
</evidence>